<name>A0A1A3CMC5_MYCAS</name>
<evidence type="ECO:0000256" key="2">
    <source>
        <dbReference type="SAM" id="Phobius"/>
    </source>
</evidence>
<dbReference type="Proteomes" id="UP000093795">
    <property type="component" value="Unassembled WGS sequence"/>
</dbReference>
<comment type="caution">
    <text evidence="3">The sequence shown here is derived from an EMBL/GenBank/DDBJ whole genome shotgun (WGS) entry which is preliminary data.</text>
</comment>
<keyword evidence="2" id="KW-0472">Membrane</keyword>
<feature type="region of interest" description="Disordered" evidence="1">
    <location>
        <begin position="106"/>
        <end position="129"/>
    </location>
</feature>
<feature type="transmembrane region" description="Helical" evidence="2">
    <location>
        <begin position="6"/>
        <end position="25"/>
    </location>
</feature>
<dbReference type="RefSeq" id="WP_065120264.1">
    <property type="nucleotide sequence ID" value="NZ_LZKQ01000094.1"/>
</dbReference>
<dbReference type="eggNOG" id="ENOG5032DCZ">
    <property type="taxonomic scope" value="Bacteria"/>
</dbReference>
<protein>
    <submittedName>
        <fullName evidence="3">Uncharacterized protein</fullName>
    </submittedName>
</protein>
<evidence type="ECO:0000256" key="1">
    <source>
        <dbReference type="SAM" id="MobiDB-lite"/>
    </source>
</evidence>
<dbReference type="STRING" id="1790.A5645_13775"/>
<gene>
    <name evidence="3" type="ORF">A9X01_16120</name>
</gene>
<keyword evidence="2" id="KW-1133">Transmembrane helix</keyword>
<keyword evidence="2" id="KW-0812">Transmembrane</keyword>
<organism evidence="3 4">
    <name type="scientific">Mycobacterium asiaticum</name>
    <dbReference type="NCBI Taxonomy" id="1790"/>
    <lineage>
        <taxon>Bacteria</taxon>
        <taxon>Bacillati</taxon>
        <taxon>Actinomycetota</taxon>
        <taxon>Actinomycetes</taxon>
        <taxon>Mycobacteriales</taxon>
        <taxon>Mycobacteriaceae</taxon>
        <taxon>Mycobacterium</taxon>
    </lineage>
</organism>
<evidence type="ECO:0000313" key="3">
    <source>
        <dbReference type="EMBL" id="OBI87036.1"/>
    </source>
</evidence>
<reference evidence="3 4" key="1">
    <citation type="submission" date="2016-06" db="EMBL/GenBank/DDBJ databases">
        <authorList>
            <person name="Kjaerup R.B."/>
            <person name="Dalgaard T.S."/>
            <person name="Juul-Madsen H.R."/>
        </authorList>
    </citation>
    <scope>NUCLEOTIDE SEQUENCE [LARGE SCALE GENOMIC DNA]</scope>
    <source>
        <strain evidence="3 4">1081914.2</strain>
    </source>
</reference>
<evidence type="ECO:0000313" key="4">
    <source>
        <dbReference type="Proteomes" id="UP000093795"/>
    </source>
</evidence>
<sequence length="253" mass="26941">MDMLITFVSWGVPAAVVVLIAVNLYRIRKPKFAGPPLAGIAHVRSLESTGTVIDNRYVCNIGLTVELPGREPYEATVRQAVHPISLASVQPGLIVRVQVDSANPQKVRIESGPPTHPTSAGPQPPPSAAATAAAYNQLKQRHGGSSGRWASAAELLATGQRVPGVLKSFAANGNTLRTLGRAATAMPELLDAPQYVIEMELRFPNLAPVVGRSVQSVPPEHVPHLAIGLELPCAVDPADPSHRFVVDWERAVH</sequence>
<dbReference type="OrthoDB" id="4712301at2"/>
<accession>A0A1A3CMC5</accession>
<proteinExistence type="predicted"/>
<dbReference type="EMBL" id="LZKQ01000094">
    <property type="protein sequence ID" value="OBI87036.1"/>
    <property type="molecule type" value="Genomic_DNA"/>
</dbReference>
<dbReference type="AlphaFoldDB" id="A0A1A3CMC5"/>